<dbReference type="CDD" id="cd07735">
    <property type="entry name" value="class_II_PDE_MBL-fold"/>
    <property type="match status" value="1"/>
</dbReference>
<dbReference type="Proteomes" id="UP000006552">
    <property type="component" value="Chromosome"/>
</dbReference>
<dbReference type="SUPFAM" id="SSF56281">
    <property type="entry name" value="Metallo-hydrolase/oxidoreductase"/>
    <property type="match status" value="1"/>
</dbReference>
<proteinExistence type="predicted"/>
<dbReference type="GO" id="GO:0047555">
    <property type="term" value="F:3',5'-cyclic-GMP phosphodiesterase activity"/>
    <property type="evidence" value="ECO:0007669"/>
    <property type="project" value="TreeGrafter"/>
</dbReference>
<dbReference type="GO" id="GO:1902660">
    <property type="term" value="P:negative regulation of glucose mediated signaling pathway"/>
    <property type="evidence" value="ECO:0007669"/>
    <property type="project" value="TreeGrafter"/>
</dbReference>
<dbReference type="HOGENOM" id="CLU_1060731_0_0_4"/>
<dbReference type="InterPro" id="IPR001279">
    <property type="entry name" value="Metallo-B-lactamas"/>
</dbReference>
<dbReference type="Pfam" id="PF12706">
    <property type="entry name" value="Lactamase_B_2"/>
    <property type="match status" value="1"/>
</dbReference>
<dbReference type="PANTHER" id="PTHR28283:SF1">
    <property type="entry name" value="3',5'-CYCLIC-NUCLEOTIDE PHOSPHODIESTERASE 1"/>
    <property type="match status" value="1"/>
</dbReference>
<evidence type="ECO:0000313" key="2">
    <source>
        <dbReference type="EMBL" id="CAI08484.1"/>
    </source>
</evidence>
<evidence type="ECO:0000313" key="3">
    <source>
        <dbReference type="Proteomes" id="UP000006552"/>
    </source>
</evidence>
<organism evidence="2 3">
    <name type="scientific">Aromatoleum aromaticum (strain DSM 19018 / LMG 30748 / EbN1)</name>
    <name type="common">Azoarcus sp. (strain EbN1)</name>
    <dbReference type="NCBI Taxonomy" id="76114"/>
    <lineage>
        <taxon>Bacteria</taxon>
        <taxon>Pseudomonadati</taxon>
        <taxon>Pseudomonadota</taxon>
        <taxon>Betaproteobacteria</taxon>
        <taxon>Rhodocyclales</taxon>
        <taxon>Rhodocyclaceae</taxon>
        <taxon>Aromatoleum</taxon>
    </lineage>
</organism>
<dbReference type="eggNOG" id="COG1234">
    <property type="taxonomic scope" value="Bacteria"/>
</dbReference>
<evidence type="ECO:0000259" key="1">
    <source>
        <dbReference type="SMART" id="SM00849"/>
    </source>
</evidence>
<keyword evidence="3" id="KW-1185">Reference proteome</keyword>
<dbReference type="InterPro" id="IPR000396">
    <property type="entry name" value="Pdiesterase2"/>
</dbReference>
<dbReference type="PRINTS" id="PR00388">
    <property type="entry name" value="PDIESTERASE2"/>
</dbReference>
<dbReference type="AlphaFoldDB" id="Q5P2I0"/>
<feature type="domain" description="Metallo-beta-lactamase" evidence="1">
    <location>
        <begin position="44"/>
        <end position="230"/>
    </location>
</feature>
<dbReference type="SMART" id="SM00849">
    <property type="entry name" value="Lactamase_B"/>
    <property type="match status" value="1"/>
</dbReference>
<gene>
    <name evidence="2" type="ORF">ebA4167</name>
</gene>
<sequence>MVACWVTFTGATLVACRGGLPARSQPMKLRILGCSGGIGGRASGTTAFLADDDILVDAGTGVGELELDELLRIDHVFVTHAHLDHIVSIPLLVDSVGELRDTPLTVYATAETIRMLRLHVFNWQIWPDFTTIPDCHRSYLRFHPVEPGHPIRLGARMVTPLPARHSVPTVAYCLDSGEGKLVYTGDTEYSTELIAAINALDHVRHLIVETAFPESQHGLALTARHLCPSLLHAMLDEIAGAPEVHIAHLKPGQCERIMGEIAAGAGRLHPVRLEQGMILEF</sequence>
<dbReference type="GO" id="GO:0006198">
    <property type="term" value="P:cAMP catabolic process"/>
    <property type="evidence" value="ECO:0007669"/>
    <property type="project" value="InterPro"/>
</dbReference>
<dbReference type="Gene3D" id="3.60.15.10">
    <property type="entry name" value="Ribonuclease Z/Hydroxyacylglutathione hydrolase-like"/>
    <property type="match status" value="1"/>
</dbReference>
<dbReference type="PANTHER" id="PTHR28283">
    <property type="entry name" value="3',5'-CYCLIC-NUCLEOTIDE PHOSPHODIESTERASE 1"/>
    <property type="match status" value="1"/>
</dbReference>
<dbReference type="KEGG" id="eba:ebA4167"/>
<protein>
    <submittedName>
        <fullName evidence="2">cAMP phosphodiesterases class-II:metallo-beta-lactamase superfamily</fullName>
    </submittedName>
</protein>
<reference evidence="2 3" key="1">
    <citation type="journal article" date="2005" name="Arch. Microbiol.">
        <title>The genome sequence of an anaerobic aromatic-degrading denitrifying bacterium, strain EbN1.</title>
        <authorList>
            <person name="Rabus R."/>
            <person name="Kube M."/>
            <person name="Heider J."/>
            <person name="Beck A."/>
            <person name="Heitmann K."/>
            <person name="Widdel F."/>
            <person name="Reinhardt R."/>
        </authorList>
    </citation>
    <scope>NUCLEOTIDE SEQUENCE [LARGE SCALE GENOMIC DNA]</scope>
    <source>
        <strain evidence="2 3">EbN1</strain>
    </source>
</reference>
<dbReference type="InterPro" id="IPR036866">
    <property type="entry name" value="RibonucZ/Hydroxyglut_hydro"/>
</dbReference>
<accession>Q5P2I0</accession>
<dbReference type="STRING" id="76114.ebA4167"/>
<dbReference type="GO" id="GO:0004115">
    <property type="term" value="F:3',5'-cyclic-AMP phosphodiesterase activity"/>
    <property type="evidence" value="ECO:0007669"/>
    <property type="project" value="InterPro"/>
</dbReference>
<name>Q5P2I0_AROAE</name>
<dbReference type="EMBL" id="CR555306">
    <property type="protein sequence ID" value="CAI08484.1"/>
    <property type="molecule type" value="Genomic_DNA"/>
</dbReference>